<organism evidence="1 2">
    <name type="scientific">Belliella buryatensis</name>
    <dbReference type="NCBI Taxonomy" id="1500549"/>
    <lineage>
        <taxon>Bacteria</taxon>
        <taxon>Pseudomonadati</taxon>
        <taxon>Bacteroidota</taxon>
        <taxon>Cytophagia</taxon>
        <taxon>Cytophagales</taxon>
        <taxon>Cyclobacteriaceae</taxon>
        <taxon>Belliella</taxon>
    </lineage>
</organism>
<keyword evidence="2" id="KW-1185">Reference proteome</keyword>
<dbReference type="Proteomes" id="UP000198480">
    <property type="component" value="Unassembled WGS sequence"/>
</dbReference>
<dbReference type="GO" id="GO:0016740">
    <property type="term" value="F:transferase activity"/>
    <property type="evidence" value="ECO:0007669"/>
    <property type="project" value="UniProtKB-KW"/>
</dbReference>
<dbReference type="InterPro" id="IPR014942">
    <property type="entry name" value="AbiEii"/>
</dbReference>
<keyword evidence="1" id="KW-0808">Transferase</keyword>
<dbReference type="EMBL" id="FZOK01000005">
    <property type="protein sequence ID" value="SNS23156.1"/>
    <property type="molecule type" value="Genomic_DNA"/>
</dbReference>
<protein>
    <submittedName>
        <fullName evidence="1">Nucleotidyl transferase AbiEii toxin, Type IV TA system</fullName>
    </submittedName>
</protein>
<accession>A0A239CSC7</accession>
<dbReference type="Pfam" id="PF08843">
    <property type="entry name" value="AbiEii"/>
    <property type="match status" value="1"/>
</dbReference>
<gene>
    <name evidence="1" type="ORF">SAMN06295967_105211</name>
</gene>
<evidence type="ECO:0000313" key="1">
    <source>
        <dbReference type="EMBL" id="SNS23156.1"/>
    </source>
</evidence>
<dbReference type="AlphaFoldDB" id="A0A239CSC7"/>
<name>A0A239CSC7_9BACT</name>
<evidence type="ECO:0000313" key="2">
    <source>
        <dbReference type="Proteomes" id="UP000198480"/>
    </source>
</evidence>
<sequence>MVGGTALALIFGHRLSIDLDFFSTEPLDHEEILFSIKTIGKVEVVSKSKFINSFFINDVKVDFVSLPYKWIDDPILENPVKLASIKDIAAMKLAAITNRGSKKDFIDIALLIKEVGLDNMILYYSEKYPDGMKMMVLRSLVYFEDAESQPDPVMLVDYNWSSIKQLILNATKKYIE</sequence>
<reference evidence="2" key="1">
    <citation type="submission" date="2017-06" db="EMBL/GenBank/DDBJ databases">
        <authorList>
            <person name="Varghese N."/>
            <person name="Submissions S."/>
        </authorList>
    </citation>
    <scope>NUCLEOTIDE SEQUENCE [LARGE SCALE GENOMIC DNA]</scope>
    <source>
        <strain evidence="2">5C</strain>
    </source>
</reference>
<proteinExistence type="predicted"/>